<dbReference type="SUPFAM" id="SSF69500">
    <property type="entry name" value="DTD-like"/>
    <property type="match status" value="1"/>
</dbReference>
<dbReference type="CDD" id="cd00563">
    <property type="entry name" value="Dtyr_deacylase"/>
    <property type="match status" value="1"/>
</dbReference>
<sequence length="153" mass="16924">MKALIQRVSRAQVSVDDEVIGRITAGLLVFIGIARGDEPADIDYLVNKLVNLRIFADEQGKFNLSMLDVKGDLLLVSQFTLIADTRKGRRPSFTDAAPPEQADRMFNDLVAEAVKTGLRVATGRFQAHMMVELVNDGPVTIMLDSRDRLLPRA</sequence>
<keyword evidence="4" id="KW-1185">Reference proteome</keyword>
<dbReference type="Proteomes" id="UP001375370">
    <property type="component" value="Chromosome"/>
</dbReference>
<evidence type="ECO:0000256" key="2">
    <source>
        <dbReference type="HAMAP-Rule" id="MF_00518"/>
    </source>
</evidence>
<dbReference type="Gene3D" id="3.50.80.10">
    <property type="entry name" value="D-tyrosyl-tRNA(Tyr) deacylase"/>
    <property type="match status" value="1"/>
</dbReference>
<comment type="domain">
    <text evidence="2">A Gly-cisPro motif from one monomer fits into the active site of the other monomer to allow specific chiral rejection of L-amino acids.</text>
</comment>
<evidence type="ECO:0000256" key="1">
    <source>
        <dbReference type="ARBA" id="ARBA00009673"/>
    </source>
</evidence>
<keyword evidence="2 3" id="KW-0378">Hydrolase</keyword>
<comment type="function">
    <text evidence="2">An aminoacyl-tRNA editing enzyme that deacylates mischarged D-aminoacyl-tRNAs. Also deacylates mischarged glycyl-tRNA(Ala), protecting cells against glycine mischarging by AlaRS. Acts via tRNA-based rather than protein-based catalysis; rejects L-amino acids rather than detecting D-amino acids in the active site. By recycling D-aminoacyl-tRNA to D-amino acids and free tRNA molecules, this enzyme counteracts the toxicity associated with the formation of D-aminoacyl-tRNA entities in vivo and helps enforce protein L-homochirality.</text>
</comment>
<protein>
    <recommendedName>
        <fullName evidence="2">D-aminoacyl-tRNA deacylase</fullName>
        <shortName evidence="2">DTD</shortName>
        <ecNumber evidence="2">3.1.1.96</ecNumber>
    </recommendedName>
    <alternativeName>
        <fullName evidence="2">Gly-tRNA(Ala) deacylase</fullName>
        <ecNumber evidence="2">3.1.1.-</ecNumber>
    </alternativeName>
</protein>
<evidence type="ECO:0000313" key="4">
    <source>
        <dbReference type="Proteomes" id="UP001375370"/>
    </source>
</evidence>
<keyword evidence="2" id="KW-0963">Cytoplasm</keyword>
<keyword evidence="2" id="KW-0694">RNA-binding</keyword>
<dbReference type="PANTHER" id="PTHR10472:SF5">
    <property type="entry name" value="D-AMINOACYL-TRNA DEACYLASE 1"/>
    <property type="match status" value="1"/>
</dbReference>
<evidence type="ECO:0000313" key="3">
    <source>
        <dbReference type="EMBL" id="WWX26057.1"/>
    </source>
</evidence>
<comment type="similarity">
    <text evidence="1 2">Belongs to the DTD family.</text>
</comment>
<dbReference type="EC" id="3.1.1.96" evidence="2"/>
<dbReference type="EMBL" id="CP146612">
    <property type="protein sequence ID" value="WWX26057.1"/>
    <property type="molecule type" value="Genomic_DNA"/>
</dbReference>
<dbReference type="Pfam" id="PF02580">
    <property type="entry name" value="Tyr_Deacylase"/>
    <property type="match status" value="1"/>
</dbReference>
<dbReference type="NCBIfam" id="TIGR00256">
    <property type="entry name" value="D-aminoacyl-tRNA deacylase"/>
    <property type="match status" value="1"/>
</dbReference>
<gene>
    <name evidence="2 3" type="primary">dtd</name>
    <name evidence="3" type="ORF">V8247_03575</name>
</gene>
<dbReference type="PANTHER" id="PTHR10472">
    <property type="entry name" value="D-TYROSYL-TRNA TYR DEACYLASE"/>
    <property type="match status" value="1"/>
</dbReference>
<name>A0ABZ2J8X7_9CHLR</name>
<organism evidence="3 4">
    <name type="scientific">Candidatus Dehalogenimonas loeffleri</name>
    <dbReference type="NCBI Taxonomy" id="3127115"/>
    <lineage>
        <taxon>Bacteria</taxon>
        <taxon>Bacillati</taxon>
        <taxon>Chloroflexota</taxon>
        <taxon>Dehalococcoidia</taxon>
        <taxon>Dehalococcoidales</taxon>
        <taxon>Dehalococcoidaceae</taxon>
        <taxon>Dehalogenimonas</taxon>
    </lineage>
</organism>
<feature type="short sequence motif" description="Gly-cisPro motif, important for rejection of L-amino acids" evidence="2">
    <location>
        <begin position="137"/>
        <end position="138"/>
    </location>
</feature>
<dbReference type="InterPro" id="IPR023509">
    <property type="entry name" value="DTD-like_sf"/>
</dbReference>
<dbReference type="RefSeq" id="WP_338738841.1">
    <property type="nucleotide sequence ID" value="NZ_CP146612.1"/>
</dbReference>
<dbReference type="EC" id="3.1.1.-" evidence="2"/>
<accession>A0ABZ2J8X7</accession>
<dbReference type="GO" id="GO:0051499">
    <property type="term" value="F:D-aminoacyl-tRNA deacylase activity"/>
    <property type="evidence" value="ECO:0007669"/>
    <property type="project" value="UniProtKB-EC"/>
</dbReference>
<reference evidence="3 4" key="1">
    <citation type="submission" date="2024-03" db="EMBL/GenBank/DDBJ databases">
        <title>A Dehalogenimonas Isolated from Estuarine Sediments Dihaloeliminates Chlorinated Alkanes.</title>
        <authorList>
            <person name="Yang Y."/>
            <person name="Wang H."/>
        </authorList>
    </citation>
    <scope>NUCLEOTIDE SEQUENCE [LARGE SCALE GENOMIC DNA]</scope>
    <source>
        <strain evidence="3 4">W</strain>
    </source>
</reference>
<comment type="catalytic activity">
    <reaction evidence="2">
        <text>a D-aminoacyl-tRNA + H2O = a tRNA + a D-alpha-amino acid + H(+)</text>
        <dbReference type="Rhea" id="RHEA:13953"/>
        <dbReference type="Rhea" id="RHEA-COMP:10123"/>
        <dbReference type="Rhea" id="RHEA-COMP:10124"/>
        <dbReference type="ChEBI" id="CHEBI:15377"/>
        <dbReference type="ChEBI" id="CHEBI:15378"/>
        <dbReference type="ChEBI" id="CHEBI:59871"/>
        <dbReference type="ChEBI" id="CHEBI:78442"/>
        <dbReference type="ChEBI" id="CHEBI:79333"/>
        <dbReference type="EC" id="3.1.1.96"/>
    </reaction>
</comment>
<proteinExistence type="inferred from homology"/>
<comment type="subunit">
    <text evidence="2">Homodimer.</text>
</comment>
<comment type="subcellular location">
    <subcellularLocation>
        <location evidence="2">Cytoplasm</location>
    </subcellularLocation>
</comment>
<dbReference type="InterPro" id="IPR003732">
    <property type="entry name" value="Daa-tRNA_deacyls_DTD"/>
</dbReference>
<comment type="catalytic activity">
    <reaction evidence="2">
        <text>glycyl-tRNA(Ala) + H2O = tRNA(Ala) + glycine + H(+)</text>
        <dbReference type="Rhea" id="RHEA:53744"/>
        <dbReference type="Rhea" id="RHEA-COMP:9657"/>
        <dbReference type="Rhea" id="RHEA-COMP:13640"/>
        <dbReference type="ChEBI" id="CHEBI:15377"/>
        <dbReference type="ChEBI" id="CHEBI:15378"/>
        <dbReference type="ChEBI" id="CHEBI:57305"/>
        <dbReference type="ChEBI" id="CHEBI:78442"/>
        <dbReference type="ChEBI" id="CHEBI:78522"/>
    </reaction>
</comment>
<dbReference type="HAMAP" id="MF_00518">
    <property type="entry name" value="Deacylase_Dtd"/>
    <property type="match status" value="1"/>
</dbReference>
<keyword evidence="2" id="KW-0820">tRNA-binding</keyword>